<dbReference type="SUPFAM" id="SSF52540">
    <property type="entry name" value="P-loop containing nucleoside triphosphate hydrolases"/>
    <property type="match status" value="1"/>
</dbReference>
<dbReference type="InterPro" id="IPR058922">
    <property type="entry name" value="WHD_DRP"/>
</dbReference>
<feature type="domain" description="Disease resistance N-terminal" evidence="9">
    <location>
        <begin position="11"/>
        <end position="101"/>
    </location>
</feature>
<dbReference type="Gene3D" id="3.40.50.300">
    <property type="entry name" value="P-loop containing nucleotide triphosphate hydrolases"/>
    <property type="match status" value="1"/>
</dbReference>
<keyword evidence="6" id="KW-0175">Coiled coil</keyword>
<dbReference type="Pfam" id="PF23559">
    <property type="entry name" value="WHD_DRP"/>
    <property type="match status" value="1"/>
</dbReference>
<keyword evidence="12" id="KW-1185">Reference proteome</keyword>
<dbReference type="RefSeq" id="XP_048136572.1">
    <property type="nucleotide sequence ID" value="XM_048280615.1"/>
</dbReference>
<evidence type="ECO:0000256" key="1">
    <source>
        <dbReference type="ARBA" id="ARBA00022614"/>
    </source>
</evidence>
<dbReference type="Pfam" id="PF25019">
    <property type="entry name" value="LRR_R13L1-DRL21"/>
    <property type="match status" value="1"/>
</dbReference>
<evidence type="ECO:0000259" key="10">
    <source>
        <dbReference type="Pfam" id="PF23559"/>
    </source>
</evidence>
<evidence type="ECO:0000256" key="3">
    <source>
        <dbReference type="ARBA" id="ARBA00022741"/>
    </source>
</evidence>
<dbReference type="Proteomes" id="UP000827889">
    <property type="component" value="Chromosome 6"/>
</dbReference>
<dbReference type="Pfam" id="PF18052">
    <property type="entry name" value="Rx_N"/>
    <property type="match status" value="1"/>
</dbReference>
<dbReference type="PANTHER" id="PTHR36766">
    <property type="entry name" value="PLANT BROAD-SPECTRUM MILDEW RESISTANCE PROTEIN RPW8"/>
    <property type="match status" value="1"/>
</dbReference>
<evidence type="ECO:0000256" key="5">
    <source>
        <dbReference type="ARBA" id="ARBA00022840"/>
    </source>
</evidence>
<dbReference type="Pfam" id="PF13855">
    <property type="entry name" value="LRR_8"/>
    <property type="match status" value="1"/>
</dbReference>
<keyword evidence="2" id="KW-0677">Repeat</keyword>
<name>A0ABM3HJ14_9MYRT</name>
<dbReference type="InterPro" id="IPR002182">
    <property type="entry name" value="NB-ARC"/>
</dbReference>
<keyword evidence="5" id="KW-0067">ATP-binding</keyword>
<sequence>MATGEIVLGSFLQVLFDKLTSLALGYVQREGISTALLEEWKEMLVTINAVLADAEDRQLSDNPLVKLWLDDVKDLAYDMEDLLDEYEIEAVQAKSEAESSTSRGQVKRKFSFSFSGRPRSLVSKTKVQEINGRLKTIVTSKASLSLRENVADRSNHTNKRDPTTSLPEPQFFGRENEEAQMLKRLTSEVENSNTTLSIVPIVGMGGVGKTALAQRLYNDARVYSCFETRAWVCVSDVFDILDITKTILQSITGSSCAGEDLNSLQVKLKDNLSGKKFLVILDDIWNEKYKKWTDLLKPFEVGAKGSKIVITTRNLAVVSITGASPYTLKELSLDDCTSLLAFHALGAKNFESHPDFETIGKKIAKRCKGLPLAAKMLGGVLRNKRNPDEWEDTLNNRIWDLPMAENDEVLPVLKLSYVHLPSYLKRCFAYCAIFPKDYQIERDELVLLWIAGGFLDGRKIKENILRLGRNYFDELVSRSFFQRSSVDRSMFVMHDLLNDLANSIAGGTCFTSGESQLVGNEDDASLEGKTRYASFISPWYMTSQCTRAYHQMKALRSLILVPGGSRGWGSRRFVISNKVLHDLLKELKYLRTLSVCHCQIVEVPKCVSDLKHLRYLNFSYTDIKTLPESIVDLCKLQALILRGCQNLSKLPQGITKLVGLRFLDVRGTRNLKEMPLGIGNLKNLTILSKFVVGTEKGSQLKALKKLPHLQGELIISELQKVEKVRDAVDAHLFGKLGLSNLSLQWEEHLGSLRNHEREAHVLDSLRPHTNLENLTISHYGGARFPSWLDGTSYSKITSLCLWACSNVTSLPSLGQLPLLRELSLKGLHAVRMIGSEFYGSKTPFSSLTTLKFEDMLEWKEWSPYARGTEEEVPFSRLEHLVVRRCPSLVGTLPCQLDHLLKLEIHSCPHLNDSTSEIRLPSLHELYLDYCSKEILKSLVNLTSLTVLGIKNLTELVCFNGEFVSCLVKLKELHIGGCDKLNYLWRDGNETRNLTCLERVIIERCPQFTSFVAGEGEIELPCNLERMELRDCASLETLPSKVHAPRHLSIENCPKIVGLTIPPDGPTRNNMMPQLEYLGIARCDSPTSFSFAEGTLAAPKRLYIGECKRVESLEEVTAVAESLESLSIRRCENLGSLPRCLHALSHLTSLAIITCPTLEIEKDFPPLPLTLSKLTLLNCAKIKSIASCNIASCKNLTTLHIENCPALEIEEDFPPLPITLSYFSLTHCPKIKCLPNQWHHLTSLHTLYIILCPNIECFPKGGFPPNLRVLRILRCENVKQAVREWGLPLLTSLESLGIDFGGEGEEVCFPPSSEEDAWSLLFPSSLISLYIHNMRKVKRLSSGLRNHLSSLQELVIFDCPKLRSLPEDGLPPSLKQLWIRGCSKNLKEGCSKLTGHYWPRIQHIPEIRIDGHRIR</sequence>
<evidence type="ECO:0000259" key="11">
    <source>
        <dbReference type="Pfam" id="PF25019"/>
    </source>
</evidence>
<dbReference type="InterPro" id="IPR041118">
    <property type="entry name" value="Rx_N"/>
</dbReference>
<evidence type="ECO:0000313" key="12">
    <source>
        <dbReference type="Proteomes" id="UP000827889"/>
    </source>
</evidence>
<dbReference type="InterPro" id="IPR027417">
    <property type="entry name" value="P-loop_NTPase"/>
</dbReference>
<evidence type="ECO:0000259" key="9">
    <source>
        <dbReference type="Pfam" id="PF18052"/>
    </source>
</evidence>
<keyword evidence="3" id="KW-0547">Nucleotide-binding</keyword>
<dbReference type="InterPro" id="IPR056789">
    <property type="entry name" value="LRR_R13L1-DRL21"/>
</dbReference>
<gene>
    <name evidence="13" type="primary">LOC115733587</name>
</gene>
<accession>A0ABM3HJ14</accession>
<dbReference type="InterPro" id="IPR001611">
    <property type="entry name" value="Leu-rich_rpt"/>
</dbReference>
<feature type="coiled-coil region" evidence="6">
    <location>
        <begin position="37"/>
        <end position="103"/>
    </location>
</feature>
<feature type="region of interest" description="Disordered" evidence="7">
    <location>
        <begin position="148"/>
        <end position="170"/>
    </location>
</feature>
<dbReference type="InterPro" id="IPR036388">
    <property type="entry name" value="WH-like_DNA-bd_sf"/>
</dbReference>
<dbReference type="Gene3D" id="1.20.5.4130">
    <property type="match status" value="1"/>
</dbReference>
<dbReference type="Gene3D" id="1.10.10.10">
    <property type="entry name" value="Winged helix-like DNA-binding domain superfamily/Winged helix DNA-binding domain"/>
    <property type="match status" value="1"/>
</dbReference>
<evidence type="ECO:0000259" key="8">
    <source>
        <dbReference type="Pfam" id="PF00931"/>
    </source>
</evidence>
<dbReference type="GeneID" id="115733587"/>
<keyword evidence="1" id="KW-0433">Leucine-rich repeat</keyword>
<evidence type="ECO:0000256" key="6">
    <source>
        <dbReference type="SAM" id="Coils"/>
    </source>
</evidence>
<dbReference type="PRINTS" id="PR00364">
    <property type="entry name" value="DISEASERSIST"/>
</dbReference>
<reference evidence="13" key="1">
    <citation type="submission" date="2025-08" db="UniProtKB">
        <authorList>
            <consortium name="RefSeq"/>
        </authorList>
    </citation>
    <scope>IDENTIFICATION</scope>
    <source>
        <tissue evidence="13">Leaf</tissue>
    </source>
</reference>
<proteinExistence type="predicted"/>
<evidence type="ECO:0000313" key="13">
    <source>
        <dbReference type="RefSeq" id="XP_048136572.1"/>
    </source>
</evidence>
<dbReference type="SUPFAM" id="SSF52058">
    <property type="entry name" value="L domain-like"/>
    <property type="match status" value="3"/>
</dbReference>
<dbReference type="PANTHER" id="PTHR36766:SF51">
    <property type="entry name" value="DISEASE RESISTANCE RPP13-LIKE PROTEIN 1"/>
    <property type="match status" value="1"/>
</dbReference>
<dbReference type="InterPro" id="IPR042197">
    <property type="entry name" value="Apaf_helical"/>
</dbReference>
<feature type="domain" description="NB-ARC" evidence="8">
    <location>
        <begin position="181"/>
        <end position="341"/>
    </location>
</feature>
<feature type="compositionally biased region" description="Basic and acidic residues" evidence="7">
    <location>
        <begin position="149"/>
        <end position="162"/>
    </location>
</feature>
<evidence type="ECO:0000256" key="2">
    <source>
        <dbReference type="ARBA" id="ARBA00022737"/>
    </source>
</evidence>
<protein>
    <submittedName>
        <fullName evidence="13">Disease resistance RPP13-like protein 1</fullName>
    </submittedName>
</protein>
<dbReference type="Pfam" id="PF00931">
    <property type="entry name" value="NB-ARC"/>
    <property type="match status" value="1"/>
</dbReference>
<organism evidence="12 13">
    <name type="scientific">Rhodamnia argentea</name>
    <dbReference type="NCBI Taxonomy" id="178133"/>
    <lineage>
        <taxon>Eukaryota</taxon>
        <taxon>Viridiplantae</taxon>
        <taxon>Streptophyta</taxon>
        <taxon>Embryophyta</taxon>
        <taxon>Tracheophyta</taxon>
        <taxon>Spermatophyta</taxon>
        <taxon>Magnoliopsida</taxon>
        <taxon>eudicotyledons</taxon>
        <taxon>Gunneridae</taxon>
        <taxon>Pentapetalae</taxon>
        <taxon>rosids</taxon>
        <taxon>malvids</taxon>
        <taxon>Myrtales</taxon>
        <taxon>Myrtaceae</taxon>
        <taxon>Myrtoideae</taxon>
        <taxon>Myrteae</taxon>
        <taxon>Australasian group</taxon>
        <taxon>Rhodamnia</taxon>
    </lineage>
</organism>
<evidence type="ECO:0000256" key="7">
    <source>
        <dbReference type="SAM" id="MobiDB-lite"/>
    </source>
</evidence>
<keyword evidence="4" id="KW-0611">Plant defense</keyword>
<dbReference type="InterPro" id="IPR032675">
    <property type="entry name" value="LRR_dom_sf"/>
</dbReference>
<evidence type="ECO:0000256" key="4">
    <source>
        <dbReference type="ARBA" id="ARBA00022821"/>
    </source>
</evidence>
<dbReference type="Gene3D" id="1.10.8.430">
    <property type="entry name" value="Helical domain of apoptotic protease-activating factors"/>
    <property type="match status" value="1"/>
</dbReference>
<dbReference type="Gene3D" id="3.80.10.10">
    <property type="entry name" value="Ribonuclease Inhibitor"/>
    <property type="match status" value="4"/>
</dbReference>
<feature type="domain" description="R13L1/DRL21-like LRR repeat region" evidence="11">
    <location>
        <begin position="700"/>
        <end position="826"/>
    </location>
</feature>
<feature type="domain" description="Disease resistance protein winged helix" evidence="10">
    <location>
        <begin position="433"/>
        <end position="501"/>
    </location>
</feature>